<dbReference type="GO" id="GO:0016075">
    <property type="term" value="P:rRNA catabolic process"/>
    <property type="evidence" value="ECO:0007669"/>
    <property type="project" value="TreeGrafter"/>
</dbReference>
<evidence type="ECO:0000256" key="2">
    <source>
        <dbReference type="ARBA" id="ARBA00022649"/>
    </source>
</evidence>
<keyword evidence="2" id="KW-1277">Toxin-antitoxin system</keyword>
<evidence type="ECO:0000256" key="1">
    <source>
        <dbReference type="ARBA" id="ARBA00007521"/>
    </source>
</evidence>
<dbReference type="InterPro" id="IPR003477">
    <property type="entry name" value="PemK-like"/>
</dbReference>
<proteinExistence type="inferred from homology"/>
<dbReference type="Gene3D" id="2.30.30.110">
    <property type="match status" value="1"/>
</dbReference>
<protein>
    <submittedName>
        <fullName evidence="3">Type II toxin-antitoxin system PemK/MazF family toxin</fullName>
    </submittedName>
</protein>
<comment type="similarity">
    <text evidence="1">Belongs to the PemK/MazF family.</text>
</comment>
<dbReference type="GO" id="GO:0004521">
    <property type="term" value="F:RNA endonuclease activity"/>
    <property type="evidence" value="ECO:0007669"/>
    <property type="project" value="TreeGrafter"/>
</dbReference>
<dbReference type="EMBL" id="JAEKNN010000008">
    <property type="protein sequence ID" value="MBJ7608133.1"/>
    <property type="molecule type" value="Genomic_DNA"/>
</dbReference>
<dbReference type="PANTHER" id="PTHR33988:SF2">
    <property type="entry name" value="ENDORIBONUCLEASE MAZF"/>
    <property type="match status" value="1"/>
</dbReference>
<dbReference type="InterPro" id="IPR011067">
    <property type="entry name" value="Plasmid_toxin/cell-grow_inhib"/>
</dbReference>
<dbReference type="AlphaFoldDB" id="A0A934KJZ4"/>
<dbReference type="GO" id="GO:0006402">
    <property type="term" value="P:mRNA catabolic process"/>
    <property type="evidence" value="ECO:0007669"/>
    <property type="project" value="TreeGrafter"/>
</dbReference>
<gene>
    <name evidence="3" type="ORF">JF887_01710</name>
</gene>
<name>A0A934KJZ4_9BACT</name>
<reference evidence="3 4" key="1">
    <citation type="submission" date="2020-10" db="EMBL/GenBank/DDBJ databases">
        <title>Ca. Dormibacterota MAGs.</title>
        <authorList>
            <person name="Montgomery K."/>
        </authorList>
    </citation>
    <scope>NUCLEOTIDE SEQUENCE [LARGE SCALE GENOMIC DNA]</scope>
    <source>
        <strain evidence="3">Mitchell_Peninsula_5</strain>
    </source>
</reference>
<dbReference type="SUPFAM" id="SSF50118">
    <property type="entry name" value="Cell growth inhibitor/plasmid maintenance toxic component"/>
    <property type="match status" value="1"/>
</dbReference>
<dbReference type="Pfam" id="PF02452">
    <property type="entry name" value="PemK_toxin"/>
    <property type="match status" value="1"/>
</dbReference>
<dbReference type="Proteomes" id="UP000614410">
    <property type="component" value="Unassembled WGS sequence"/>
</dbReference>
<dbReference type="GO" id="GO:0003677">
    <property type="term" value="F:DNA binding"/>
    <property type="evidence" value="ECO:0007669"/>
    <property type="project" value="InterPro"/>
</dbReference>
<dbReference type="PANTHER" id="PTHR33988">
    <property type="entry name" value="ENDORIBONUCLEASE MAZF-RELATED"/>
    <property type="match status" value="1"/>
</dbReference>
<accession>A0A934KJZ4</accession>
<sequence>MSDPAPRRGEVWLARLDKVRPAVVLTRDPLGRVLHAVIAAPVTSTIRGLSTEVRLGADDGLRVECVANLDNVQLVARSRLVRRVGHARTSTMDAICSSLSIAVGCDG</sequence>
<organism evidence="3 4">
    <name type="scientific">Candidatus Amunia macphersoniae</name>
    <dbReference type="NCBI Taxonomy" id="3127014"/>
    <lineage>
        <taxon>Bacteria</taxon>
        <taxon>Bacillati</taxon>
        <taxon>Candidatus Dormiibacterota</taxon>
        <taxon>Candidatus Dormibacteria</taxon>
        <taxon>Candidatus Aeolococcales</taxon>
        <taxon>Candidatus Aeolococcaceae</taxon>
        <taxon>Candidatus Amunia</taxon>
    </lineage>
</organism>
<comment type="caution">
    <text evidence="3">The sequence shown here is derived from an EMBL/GenBank/DDBJ whole genome shotgun (WGS) entry which is preliminary data.</text>
</comment>
<evidence type="ECO:0000313" key="4">
    <source>
        <dbReference type="Proteomes" id="UP000614410"/>
    </source>
</evidence>
<evidence type="ECO:0000313" key="3">
    <source>
        <dbReference type="EMBL" id="MBJ7608133.1"/>
    </source>
</evidence>